<keyword evidence="2" id="KW-1185">Reference proteome</keyword>
<organism evidence="1 2">
    <name type="scientific">Tubulinosema ratisbonensis</name>
    <dbReference type="NCBI Taxonomy" id="291195"/>
    <lineage>
        <taxon>Eukaryota</taxon>
        <taxon>Fungi</taxon>
        <taxon>Fungi incertae sedis</taxon>
        <taxon>Microsporidia</taxon>
        <taxon>Tubulinosematoidea</taxon>
        <taxon>Tubulinosematidae</taxon>
        <taxon>Tubulinosema</taxon>
    </lineage>
</organism>
<evidence type="ECO:0000313" key="1">
    <source>
        <dbReference type="EMBL" id="RVD92443.1"/>
    </source>
</evidence>
<reference evidence="1 2" key="1">
    <citation type="submission" date="2018-10" db="EMBL/GenBank/DDBJ databases">
        <title>Draft genome sequence of the microsporidian Tubulinosema ratisbonensis.</title>
        <authorList>
            <person name="Polonais V."/>
            <person name="Peyretaillade E."/>
            <person name="Niehus S."/>
            <person name="Wawrzyniak I."/>
            <person name="Franchet A."/>
            <person name="Gaspin C."/>
            <person name="Reichstadt M."/>
            <person name="Belser C."/>
            <person name="Labadie K."/>
            <person name="Delbac F."/>
            <person name="Ferrandon D."/>
        </authorList>
    </citation>
    <scope>NUCLEOTIDE SEQUENCE [LARGE SCALE GENOMIC DNA]</scope>
    <source>
        <strain evidence="1 2">Franzen</strain>
    </source>
</reference>
<comment type="caution">
    <text evidence="1">The sequence shown here is derived from an EMBL/GenBank/DDBJ whole genome shotgun (WGS) entry which is preliminary data.</text>
</comment>
<dbReference type="Proteomes" id="UP000282876">
    <property type="component" value="Unassembled WGS sequence"/>
</dbReference>
<name>A0A437AML5_9MICR</name>
<protein>
    <submittedName>
        <fullName evidence="1">Uncharacterized protein</fullName>
    </submittedName>
</protein>
<sequence length="111" mass="13172">MFEENNEFFEPPIPENFELPPIPDKVFSFQEIIEDKEEDLDVKISKKLLVSEVKGLVNESVNFFKNIVKNNSEWKESVEYLKDLHNKINMKVDLLEKAYIKNKINKLKIKD</sequence>
<evidence type="ECO:0000313" key="2">
    <source>
        <dbReference type="Proteomes" id="UP000282876"/>
    </source>
</evidence>
<dbReference type="OrthoDB" id="10530505at2759"/>
<gene>
    <name evidence="1" type="ORF">TUBRATIS_10480</name>
</gene>
<accession>A0A437AML5</accession>
<dbReference type="EMBL" id="RCSS01000218">
    <property type="protein sequence ID" value="RVD92443.1"/>
    <property type="molecule type" value="Genomic_DNA"/>
</dbReference>
<proteinExistence type="predicted"/>
<dbReference type="AlphaFoldDB" id="A0A437AML5"/>
<dbReference type="VEuPathDB" id="MicrosporidiaDB:TUBRATIS_10480"/>